<evidence type="ECO:0000256" key="1">
    <source>
        <dbReference type="ARBA" id="ARBA00022676"/>
    </source>
</evidence>
<dbReference type="Pfam" id="PF13439">
    <property type="entry name" value="Glyco_transf_4"/>
    <property type="match status" value="1"/>
</dbReference>
<evidence type="ECO:0000313" key="4">
    <source>
        <dbReference type="EMBL" id="GAT11184.1"/>
    </source>
</evidence>
<dbReference type="InterPro" id="IPR028098">
    <property type="entry name" value="Glyco_trans_4-like_N"/>
</dbReference>
<dbReference type="CDD" id="cd03801">
    <property type="entry name" value="GT4_PimA-like"/>
    <property type="match status" value="1"/>
</dbReference>
<accession>A0ABQ0KPD9</accession>
<keyword evidence="1" id="KW-0328">Glycosyltransferase</keyword>
<dbReference type="PANTHER" id="PTHR12526">
    <property type="entry name" value="GLYCOSYLTRANSFERASE"/>
    <property type="match status" value="1"/>
</dbReference>
<dbReference type="Pfam" id="PF13692">
    <property type="entry name" value="Glyco_trans_1_4"/>
    <property type="match status" value="2"/>
</dbReference>
<gene>
    <name evidence="4" type="ORF">RMCN_4317</name>
</gene>
<dbReference type="EMBL" id="BCTA01000063">
    <property type="protein sequence ID" value="GAT11184.1"/>
    <property type="molecule type" value="Genomic_DNA"/>
</dbReference>
<keyword evidence="5" id="KW-1185">Reference proteome</keyword>
<dbReference type="RefSeq" id="WP_234787742.1">
    <property type="nucleotide sequence ID" value="NZ_BCTA01000063.1"/>
</dbReference>
<evidence type="ECO:0000259" key="3">
    <source>
        <dbReference type="Pfam" id="PF13439"/>
    </source>
</evidence>
<sequence length="781" mass="84154">MRPDRADTTLTVAHVIHSLGAGGAEAVLVELARVAPAAGLRMVVIGLSDVHTSEGVDNRMVPLLRAQGVAVFELHSPRYDALAALRVARILRAERVDVVHTHLKHADVVGGLAARLAGVPAVSTLHVIDKAASRRHRLRVRAALSARRRLARTVIALSQAQRRWYTEIAGEDIPITVLPNGVNEPETTRDRAAVREELGVGPDGLLVLCVSLLRPEKGHPDLLAAMRAVTGDRPLTLALAGDGPLLDQITATVDSEPSLRERVRVLGFRSDVNDLIAACDFVVHPSREDALPTALISALAAGRPIVATTAGGITDIVTDDCGLLVEPGAPAALATAIADMAEIVEEGGPRLQRITDAARQRYGTQFSAQVWAAKLYNLYHQIVRGDDAAKRRRLALVQFQPSGGLFHFALQLGEGLARAGEKVDVITGPTPEFASRVPGCRVRSVLPTWHPNAGENAPEWWRRARRGVRGVQHTVAWVVLFGYLLATRPDVIVWSYWQFPLDGLGVQIIRRVLPRAVLALVSHEPRPLVRRRELEGMYHTAGVTRSALARAYADLDVAFVLGETARRALLQTWPVSAPVHIIPHGDEGLLAASIPPADTTKPVALAFGIITRYKGTDTLCDAWPLVLKALPDAELVIAGAADTDIDKDELRAKVARLERVRLDLGYVPTPEVASYFAAARCVVLPYKRSSQSGVAHLAHTFARPVVASRVGDIPSAVDDGASGLLVTPEDPEALADALIRLLSDAVEARRMGDTGAEALSARASWDEVAARFLDALPDRRR</sequence>
<name>A0ABQ0KPD9_MYCNV</name>
<dbReference type="Proteomes" id="UP000069773">
    <property type="component" value="Unassembled WGS sequence"/>
</dbReference>
<feature type="domain" description="Glycosyltransferase subfamily 4-like N-terminal" evidence="3">
    <location>
        <begin position="22"/>
        <end position="183"/>
    </location>
</feature>
<protein>
    <submittedName>
        <fullName evidence="4">Group 1 glycosyl transferase</fullName>
    </submittedName>
</protein>
<dbReference type="Gene3D" id="3.40.50.2000">
    <property type="entry name" value="Glycogen Phosphorylase B"/>
    <property type="match status" value="4"/>
</dbReference>
<comment type="caution">
    <text evidence="4">The sequence shown here is derived from an EMBL/GenBank/DDBJ whole genome shotgun (WGS) entry which is preliminary data.</text>
</comment>
<reference evidence="4 5" key="1">
    <citation type="journal article" date="2016" name="Genome Announc.">
        <title>Draft Genome Sequences of Five Rapidly Growing Mycobacterium Species, M. thermoresistibile, M. fortuitum subsp. acetamidolyticum, M. canariasense, M. brisbanense, and M. novocastrense.</title>
        <authorList>
            <person name="Katahira K."/>
            <person name="Ogura Y."/>
            <person name="Gotoh Y."/>
            <person name="Hayashi T."/>
        </authorList>
    </citation>
    <scope>NUCLEOTIDE SEQUENCE [LARGE SCALE GENOMIC DNA]</scope>
    <source>
        <strain evidence="4 5">JCM18114</strain>
    </source>
</reference>
<dbReference type="SUPFAM" id="SSF53756">
    <property type="entry name" value="UDP-Glycosyltransferase/glycogen phosphorylase"/>
    <property type="match status" value="2"/>
</dbReference>
<keyword evidence="2 4" id="KW-0808">Transferase</keyword>
<proteinExistence type="predicted"/>
<evidence type="ECO:0000313" key="5">
    <source>
        <dbReference type="Proteomes" id="UP000069773"/>
    </source>
</evidence>
<organism evidence="4 5">
    <name type="scientific">Mycolicibacterium novocastrense</name>
    <name type="common">Mycobacterium novocastrense</name>
    <dbReference type="NCBI Taxonomy" id="59813"/>
    <lineage>
        <taxon>Bacteria</taxon>
        <taxon>Bacillati</taxon>
        <taxon>Actinomycetota</taxon>
        <taxon>Actinomycetes</taxon>
        <taxon>Mycobacteriales</taxon>
        <taxon>Mycobacteriaceae</taxon>
        <taxon>Mycolicibacterium</taxon>
    </lineage>
</organism>
<dbReference type="GO" id="GO:0016740">
    <property type="term" value="F:transferase activity"/>
    <property type="evidence" value="ECO:0007669"/>
    <property type="project" value="UniProtKB-KW"/>
</dbReference>
<evidence type="ECO:0000256" key="2">
    <source>
        <dbReference type="ARBA" id="ARBA00022679"/>
    </source>
</evidence>